<evidence type="ECO:0000313" key="2">
    <source>
        <dbReference type="Proteomes" id="UP000251375"/>
    </source>
</evidence>
<sequence length="45" mass="5191">MSTANCYGCGRFARATTRYQYNGWWNCLYITTHCARCGDIEVCET</sequence>
<dbReference type="GeneID" id="54993777"/>
<accession>A0A2Z4Q9H3</accession>
<protein>
    <submittedName>
        <fullName evidence="1">Uncharacterized protein</fullName>
    </submittedName>
</protein>
<proteinExistence type="predicted"/>
<name>A0A2Z4Q9H3_9CAUD</name>
<organism evidence="1 2">
    <name type="scientific">Microbacterium phage Quhwah</name>
    <dbReference type="NCBI Taxonomy" id="2992929"/>
    <lineage>
        <taxon>Viruses</taxon>
        <taxon>Duplodnaviria</taxon>
        <taxon>Heunggongvirae</taxon>
        <taxon>Uroviricota</taxon>
        <taxon>Caudoviricetes</taxon>
        <taxon>Hodgkinviridae</taxon>
        <taxon>Quhwahvirus</taxon>
        <taxon>Quhwahvirus quhwah</taxon>
        <taxon>Quhwahvirus ouhwah</taxon>
    </lineage>
</organism>
<dbReference type="RefSeq" id="YP_009803215.1">
    <property type="nucleotide sequence ID" value="NC_047993.1"/>
</dbReference>
<dbReference type="EMBL" id="MH271321">
    <property type="protein sequence ID" value="AWY06726.1"/>
    <property type="molecule type" value="Genomic_DNA"/>
</dbReference>
<reference evidence="1 2" key="1">
    <citation type="submission" date="2018-04" db="EMBL/GenBank/DDBJ databases">
        <authorList>
            <person name="Harrington T."/>
            <person name="Washburn E."/>
            <person name="Bricker J."/>
            <person name="McKinney A."/>
            <person name="Betsko A.J."/>
            <person name="Garlena R.A."/>
            <person name="Russell D.A."/>
            <person name="Pope W.A."/>
            <person name="Jacobs-Sera D."/>
            <person name="Hatfull G.F."/>
        </authorList>
    </citation>
    <scope>NUCLEOTIDE SEQUENCE [LARGE SCALE GENOMIC DNA]</scope>
</reference>
<keyword evidence="2" id="KW-1185">Reference proteome</keyword>
<evidence type="ECO:0000313" key="1">
    <source>
        <dbReference type="EMBL" id="AWY06726.1"/>
    </source>
</evidence>
<gene>
    <name evidence="1" type="primary">17</name>
    <name evidence="1" type="ORF">SEA_QUHWAH_17</name>
</gene>
<dbReference type="Proteomes" id="UP000251375">
    <property type="component" value="Segment"/>
</dbReference>